<dbReference type="KEGG" id="mjh:JH146_0748"/>
<reference evidence="6 7" key="1">
    <citation type="journal article" date="2015" name="Int. J. Syst. Evol. Microbiol.">
        <title>M ethanocaldococcus bathoardescens sp. nov., a hyperthermophilic methanogen isolated from a volcanically active deep-sea hydrothermal vent.</title>
        <authorList>
            <person name="Stewart L.C."/>
            <person name="Jung J.H."/>
            <person name="Kim Y.T."/>
            <person name="Kwon S.W."/>
            <person name="Park C.S."/>
            <person name="Holden J.F."/>
        </authorList>
    </citation>
    <scope>NUCLEOTIDE SEQUENCE [LARGE SCALE GENOMIC DNA]</scope>
    <source>
        <strain evidence="6 7">JH146</strain>
    </source>
</reference>
<dbReference type="PANTHER" id="PTHR36214">
    <property type="match status" value="1"/>
</dbReference>
<dbReference type="PROSITE" id="PS51656">
    <property type="entry name" value="4FE4S"/>
    <property type="match status" value="1"/>
</dbReference>
<feature type="domain" description="4Fe-4S" evidence="5">
    <location>
        <begin position="1"/>
        <end position="58"/>
    </location>
</feature>
<keyword evidence="7" id="KW-1185">Reference proteome</keyword>
<proteinExistence type="predicted"/>
<dbReference type="RefSeq" id="WP_048201758.1">
    <property type="nucleotide sequence ID" value="NZ_CP009149.1"/>
</dbReference>
<dbReference type="GeneID" id="24891350"/>
<name>A0A076LB71_9EURY</name>
<accession>A0A076LB71</accession>
<dbReference type="InterPro" id="IPR051069">
    <property type="entry name" value="ACDS_complex_subunit"/>
</dbReference>
<keyword evidence="3" id="KW-0408">Iron</keyword>
<evidence type="ECO:0000256" key="2">
    <source>
        <dbReference type="ARBA" id="ARBA00022723"/>
    </source>
</evidence>
<keyword evidence="4" id="KW-0411">Iron-sulfur</keyword>
<organism evidence="6 7">
    <name type="scientific">Methanocaldococcus bathoardescens</name>
    <dbReference type="NCBI Taxonomy" id="1301915"/>
    <lineage>
        <taxon>Archaea</taxon>
        <taxon>Methanobacteriati</taxon>
        <taxon>Methanobacteriota</taxon>
        <taxon>Methanomada group</taxon>
        <taxon>Methanococci</taxon>
        <taxon>Methanococcales</taxon>
        <taxon>Methanocaldococcaceae</taxon>
        <taxon>Methanocaldococcus</taxon>
    </lineage>
</organism>
<protein>
    <submittedName>
        <fullName evidence="6">Fe-S cluster domain protein</fullName>
    </submittedName>
</protein>
<gene>
    <name evidence="6" type="ORF">JH146_0748</name>
</gene>
<evidence type="ECO:0000313" key="6">
    <source>
        <dbReference type="EMBL" id="AIJ05595.1"/>
    </source>
</evidence>
<evidence type="ECO:0000256" key="4">
    <source>
        <dbReference type="ARBA" id="ARBA00023014"/>
    </source>
</evidence>
<dbReference type="AlphaFoldDB" id="A0A076LB71"/>
<dbReference type="InterPro" id="IPR011005">
    <property type="entry name" value="Dihydropteroate_synth-like_sf"/>
</dbReference>
<dbReference type="InterPro" id="IPR007202">
    <property type="entry name" value="4Fe-4S_dom"/>
</dbReference>
<evidence type="ECO:0000313" key="7">
    <source>
        <dbReference type="Proteomes" id="UP000028781"/>
    </source>
</evidence>
<dbReference type="EMBL" id="CP009149">
    <property type="protein sequence ID" value="AIJ05595.1"/>
    <property type="molecule type" value="Genomic_DNA"/>
</dbReference>
<dbReference type="GO" id="GO:0051539">
    <property type="term" value="F:4 iron, 4 sulfur cluster binding"/>
    <property type="evidence" value="ECO:0007669"/>
    <property type="project" value="UniProtKB-KW"/>
</dbReference>
<sequence length="214" mass="24513">MVDVNEITKYLPGFNCGACGYKRCDLFAEELLNKDVKLEDCPFLLRERFKENYEKLKEILKIEGTAKKQEKYIGVIDGYEADFLLKPLPNECSCRETLLIIDKKELKVGDYIKYRPLGCPIPHFAKIIDEYHGLYTIHVVGPCHRINEEKIEYKDVGIAIVVAFEGIVEGKVPEVGKTVKFIPKHCMMQKVHSGVVVQVEGKRVYIEGIDLKVF</sequence>
<dbReference type="STRING" id="1301915.JH146_0748"/>
<dbReference type="PANTHER" id="PTHR36214:SF3">
    <property type="entry name" value="ACETYL-COA DECARBONYLASE_SYNTHASE COMPLEX SUBUNIT GAMMA"/>
    <property type="match status" value="1"/>
</dbReference>
<keyword evidence="2" id="KW-0479">Metal-binding</keyword>
<dbReference type="GO" id="GO:0046872">
    <property type="term" value="F:metal ion binding"/>
    <property type="evidence" value="ECO:0007669"/>
    <property type="project" value="UniProtKB-KW"/>
</dbReference>
<evidence type="ECO:0000256" key="3">
    <source>
        <dbReference type="ARBA" id="ARBA00023004"/>
    </source>
</evidence>
<dbReference type="Gene3D" id="3.20.20.20">
    <property type="entry name" value="Dihydropteroate synthase-like"/>
    <property type="match status" value="1"/>
</dbReference>
<dbReference type="Pfam" id="PF04060">
    <property type="entry name" value="FeS"/>
    <property type="match status" value="1"/>
</dbReference>
<dbReference type="Proteomes" id="UP000028781">
    <property type="component" value="Chromosome"/>
</dbReference>
<dbReference type="HOGENOM" id="CLU_087825_0_0_2"/>
<dbReference type="OrthoDB" id="9014at2157"/>
<evidence type="ECO:0000256" key="1">
    <source>
        <dbReference type="ARBA" id="ARBA00022485"/>
    </source>
</evidence>
<evidence type="ECO:0000259" key="5">
    <source>
        <dbReference type="PROSITE" id="PS51656"/>
    </source>
</evidence>
<keyword evidence="1" id="KW-0004">4Fe-4S</keyword>